<dbReference type="Pfam" id="PF00535">
    <property type="entry name" value="Glycos_transf_2"/>
    <property type="match status" value="1"/>
</dbReference>
<evidence type="ECO:0000256" key="7">
    <source>
        <dbReference type="ARBA" id="ARBA00023136"/>
    </source>
</evidence>
<evidence type="ECO:0000256" key="6">
    <source>
        <dbReference type="ARBA" id="ARBA00022989"/>
    </source>
</evidence>
<sequence>MSASELNTPKTLSIVTAVLNEADNIIPVFREIQNVLPSLPDHTEIIAVNDGSTDDTINKLLYVRENFIPNLKIISHPSRLGKSASLRTGITAASGDWIATIDGDGQDDPSAIVTMFKLASQSNFTHPLVVGVRKKRSDRLSRRFATRFANGLRQKLLQDGCPDTGAPLKLFPRELFLQIPQFEGVHRFLPALLGHYGATLICHEVKHRARLHGSSKYTNFNRALVGIRDLLGVMWLQNRTKLPKTIKKH</sequence>
<organism evidence="9 10">
    <name type="scientific">Swingsia samuiensis</name>
    <dbReference type="NCBI Taxonomy" id="1293412"/>
    <lineage>
        <taxon>Bacteria</taxon>
        <taxon>Pseudomonadati</taxon>
        <taxon>Pseudomonadota</taxon>
        <taxon>Alphaproteobacteria</taxon>
        <taxon>Acetobacterales</taxon>
        <taxon>Acetobacteraceae</taxon>
        <taxon>Swingsia</taxon>
    </lineage>
</organism>
<protein>
    <submittedName>
        <fullName evidence="9">Glycosyltransferase</fullName>
    </submittedName>
</protein>
<feature type="domain" description="Glycosyltransferase 2-like" evidence="8">
    <location>
        <begin position="13"/>
        <end position="176"/>
    </location>
</feature>
<dbReference type="Gene3D" id="3.90.550.10">
    <property type="entry name" value="Spore Coat Polysaccharide Biosynthesis Protein SpsA, Chain A"/>
    <property type="match status" value="1"/>
</dbReference>
<keyword evidence="5" id="KW-0448">Lipopolysaccharide biosynthesis</keyword>
<reference evidence="9 10" key="1">
    <citation type="submission" date="2019-03" db="EMBL/GenBank/DDBJ databases">
        <title>The complete genome sequence of Swingsia samuiensis NBRC107927(T).</title>
        <authorList>
            <person name="Chua K.-O."/>
            <person name="Chan K.-G."/>
            <person name="See-Too W.-S."/>
        </authorList>
    </citation>
    <scope>NUCLEOTIDE SEQUENCE [LARGE SCALE GENOMIC DNA]</scope>
    <source>
        <strain evidence="9 10">AH83</strain>
    </source>
</reference>
<keyword evidence="6" id="KW-1133">Transmembrane helix</keyword>
<dbReference type="AlphaFoldDB" id="A0A4Y6UH87"/>
<dbReference type="GO" id="GO:0099621">
    <property type="term" value="F:undecaprenyl-phosphate 4-deoxy-4-formamido-L-arabinose transferase activity"/>
    <property type="evidence" value="ECO:0007669"/>
    <property type="project" value="TreeGrafter"/>
</dbReference>
<keyword evidence="7" id="KW-0472">Membrane</keyword>
<proteinExistence type="predicted"/>
<dbReference type="GO" id="GO:0005886">
    <property type="term" value="C:plasma membrane"/>
    <property type="evidence" value="ECO:0007669"/>
    <property type="project" value="TreeGrafter"/>
</dbReference>
<dbReference type="EMBL" id="CP038141">
    <property type="protein sequence ID" value="QDH16943.1"/>
    <property type="molecule type" value="Genomic_DNA"/>
</dbReference>
<dbReference type="InterPro" id="IPR001173">
    <property type="entry name" value="Glyco_trans_2-like"/>
</dbReference>
<dbReference type="GO" id="GO:0009103">
    <property type="term" value="P:lipopolysaccharide biosynthetic process"/>
    <property type="evidence" value="ECO:0007669"/>
    <property type="project" value="UniProtKB-KW"/>
</dbReference>
<evidence type="ECO:0000256" key="3">
    <source>
        <dbReference type="ARBA" id="ARBA00022679"/>
    </source>
</evidence>
<dbReference type="Proteomes" id="UP000316313">
    <property type="component" value="Chromosome"/>
</dbReference>
<name>A0A4Y6UH87_9PROT</name>
<evidence type="ECO:0000259" key="8">
    <source>
        <dbReference type="Pfam" id="PF00535"/>
    </source>
</evidence>
<keyword evidence="4" id="KW-0812">Transmembrane</keyword>
<dbReference type="InterPro" id="IPR050256">
    <property type="entry name" value="Glycosyltransferase_2"/>
</dbReference>
<keyword evidence="10" id="KW-1185">Reference proteome</keyword>
<dbReference type="PANTHER" id="PTHR48090:SF3">
    <property type="entry name" value="UNDECAPRENYL-PHOSPHATE 4-DEOXY-4-FORMAMIDO-L-ARABINOSE TRANSFERASE"/>
    <property type="match status" value="1"/>
</dbReference>
<dbReference type="RefSeq" id="WP_141460399.1">
    <property type="nucleotide sequence ID" value="NZ_CP038141.1"/>
</dbReference>
<dbReference type="OrthoDB" id="9807795at2"/>
<keyword evidence="3 9" id="KW-0808">Transferase</keyword>
<dbReference type="InterPro" id="IPR029044">
    <property type="entry name" value="Nucleotide-diphossugar_trans"/>
</dbReference>
<dbReference type="FunFam" id="3.90.550.10:FF:000170">
    <property type="entry name" value="Dolichol-phosphate mannosyltransferase"/>
    <property type="match status" value="1"/>
</dbReference>
<accession>A0A4Y6UH87</accession>
<dbReference type="KEGG" id="ssam:E3D00_04700"/>
<dbReference type="SUPFAM" id="SSF53448">
    <property type="entry name" value="Nucleotide-diphospho-sugar transferases"/>
    <property type="match status" value="1"/>
</dbReference>
<dbReference type="PANTHER" id="PTHR48090">
    <property type="entry name" value="UNDECAPRENYL-PHOSPHATE 4-DEOXY-4-FORMAMIDO-L-ARABINOSE TRANSFERASE-RELATED"/>
    <property type="match status" value="1"/>
</dbReference>
<evidence type="ECO:0000313" key="10">
    <source>
        <dbReference type="Proteomes" id="UP000316313"/>
    </source>
</evidence>
<keyword evidence="2" id="KW-0328">Glycosyltransferase</keyword>
<evidence type="ECO:0000256" key="4">
    <source>
        <dbReference type="ARBA" id="ARBA00022692"/>
    </source>
</evidence>
<evidence type="ECO:0000256" key="2">
    <source>
        <dbReference type="ARBA" id="ARBA00022676"/>
    </source>
</evidence>
<keyword evidence="1" id="KW-1003">Cell membrane</keyword>
<gene>
    <name evidence="9" type="ORF">E3D00_04700</name>
</gene>
<evidence type="ECO:0000256" key="1">
    <source>
        <dbReference type="ARBA" id="ARBA00022475"/>
    </source>
</evidence>
<evidence type="ECO:0000313" key="9">
    <source>
        <dbReference type="EMBL" id="QDH16943.1"/>
    </source>
</evidence>
<evidence type="ECO:0000256" key="5">
    <source>
        <dbReference type="ARBA" id="ARBA00022985"/>
    </source>
</evidence>